<keyword evidence="3" id="KW-1185">Reference proteome</keyword>
<feature type="domain" description="Methyltransferase type 11" evidence="1">
    <location>
        <begin position="52"/>
        <end position="139"/>
    </location>
</feature>
<dbReference type="Gene3D" id="3.40.50.150">
    <property type="entry name" value="Vaccinia Virus protein VP39"/>
    <property type="match status" value="1"/>
</dbReference>
<reference evidence="2 3" key="1">
    <citation type="journal article" date="2019" name="Int. J. Syst. Evol. Microbiol.">
        <title>The Global Catalogue of Microorganisms (GCM) 10K type strain sequencing project: providing services to taxonomists for standard genome sequencing and annotation.</title>
        <authorList>
            <consortium name="The Broad Institute Genomics Platform"/>
            <consortium name="The Broad Institute Genome Sequencing Center for Infectious Disease"/>
            <person name="Wu L."/>
            <person name="Ma J."/>
        </authorList>
    </citation>
    <scope>NUCLEOTIDE SEQUENCE [LARGE SCALE GENOMIC DNA]</scope>
    <source>
        <strain evidence="2 3">CGMCC 1.12125</strain>
    </source>
</reference>
<dbReference type="Proteomes" id="UP001597119">
    <property type="component" value="Unassembled WGS sequence"/>
</dbReference>
<dbReference type="AlphaFoldDB" id="A0ABD6CCU1"/>
<dbReference type="InterPro" id="IPR029063">
    <property type="entry name" value="SAM-dependent_MTases_sf"/>
</dbReference>
<keyword evidence="2" id="KW-0489">Methyltransferase</keyword>
<evidence type="ECO:0000313" key="3">
    <source>
        <dbReference type="Proteomes" id="UP001597119"/>
    </source>
</evidence>
<dbReference type="GO" id="GO:0032259">
    <property type="term" value="P:methylation"/>
    <property type="evidence" value="ECO:0007669"/>
    <property type="project" value="UniProtKB-KW"/>
</dbReference>
<gene>
    <name evidence="2" type="ORF">ACFR9U_10965</name>
</gene>
<protein>
    <submittedName>
        <fullName evidence="2">Class I SAM-dependent methyltransferase</fullName>
        <ecNumber evidence="2">2.1.1.-</ecNumber>
    </submittedName>
</protein>
<comment type="caution">
    <text evidence="2">The sequence shown here is derived from an EMBL/GenBank/DDBJ whole genome shotgun (WGS) entry which is preliminary data.</text>
</comment>
<keyword evidence="2" id="KW-0808">Transferase</keyword>
<dbReference type="CDD" id="cd02440">
    <property type="entry name" value="AdoMet_MTases"/>
    <property type="match status" value="1"/>
</dbReference>
<proteinExistence type="predicted"/>
<sequence>MAQPERGAPSRTGDISVFDRLSPLYDQLRPATDPSTLAPGLARAEREIERVLDVGGGSGQGVRALDVREGIVADAAPGMLRRAKRHGLGAVAADASRLPFAAESVDAVIVLDALHHMANPESVVAEAARVIRPGGVLVIQEFDPTRLLGRALVAGEHLLGMDSVFFAPGDLEAMVRGAGLAATIPRTGFEYLVAGVKPR</sequence>
<dbReference type="EC" id="2.1.1.-" evidence="2"/>
<dbReference type="Pfam" id="PF08241">
    <property type="entry name" value="Methyltransf_11"/>
    <property type="match status" value="1"/>
</dbReference>
<evidence type="ECO:0000313" key="2">
    <source>
        <dbReference type="EMBL" id="MFD1587506.1"/>
    </source>
</evidence>
<dbReference type="RefSeq" id="WP_247373254.1">
    <property type="nucleotide sequence ID" value="NZ_JALLGV010000001.1"/>
</dbReference>
<dbReference type="EMBL" id="JBHUDJ010000003">
    <property type="protein sequence ID" value="MFD1587506.1"/>
    <property type="molecule type" value="Genomic_DNA"/>
</dbReference>
<dbReference type="GO" id="GO:0008168">
    <property type="term" value="F:methyltransferase activity"/>
    <property type="evidence" value="ECO:0007669"/>
    <property type="project" value="UniProtKB-KW"/>
</dbReference>
<dbReference type="PANTHER" id="PTHR43591">
    <property type="entry name" value="METHYLTRANSFERASE"/>
    <property type="match status" value="1"/>
</dbReference>
<name>A0ABD6CCU1_9EURY</name>
<accession>A0ABD6CCU1</accession>
<evidence type="ECO:0000259" key="1">
    <source>
        <dbReference type="Pfam" id="PF08241"/>
    </source>
</evidence>
<dbReference type="InterPro" id="IPR013216">
    <property type="entry name" value="Methyltransf_11"/>
</dbReference>
<dbReference type="SUPFAM" id="SSF53335">
    <property type="entry name" value="S-adenosyl-L-methionine-dependent methyltransferases"/>
    <property type="match status" value="1"/>
</dbReference>
<organism evidence="2 3">
    <name type="scientific">Halorientalis brevis</name>
    <dbReference type="NCBI Taxonomy" id="1126241"/>
    <lineage>
        <taxon>Archaea</taxon>
        <taxon>Methanobacteriati</taxon>
        <taxon>Methanobacteriota</taxon>
        <taxon>Stenosarchaea group</taxon>
        <taxon>Halobacteria</taxon>
        <taxon>Halobacteriales</taxon>
        <taxon>Haloarculaceae</taxon>
        <taxon>Halorientalis</taxon>
    </lineage>
</organism>